<dbReference type="SMART" id="SM01234">
    <property type="entry name" value="Haemolytic"/>
    <property type="match status" value="1"/>
</dbReference>
<organism evidence="1 2">
    <name type="scientific">Marinobacter zhanjiangensis</name>
    <dbReference type="NCBI Taxonomy" id="578215"/>
    <lineage>
        <taxon>Bacteria</taxon>
        <taxon>Pseudomonadati</taxon>
        <taxon>Pseudomonadota</taxon>
        <taxon>Gammaproteobacteria</taxon>
        <taxon>Pseudomonadales</taxon>
        <taxon>Marinobacteraceae</taxon>
        <taxon>Marinobacter</taxon>
    </lineage>
</organism>
<dbReference type="NCBIfam" id="TIGR00278">
    <property type="entry name" value="membrane protein insertion efficiency factor YidD"/>
    <property type="match status" value="1"/>
</dbReference>
<dbReference type="Pfam" id="PF01809">
    <property type="entry name" value="YidD"/>
    <property type="match status" value="1"/>
</dbReference>
<dbReference type="EMBL" id="BMXV01000002">
    <property type="protein sequence ID" value="GGY67553.1"/>
    <property type="molecule type" value="Genomic_DNA"/>
</dbReference>
<evidence type="ECO:0000313" key="1">
    <source>
        <dbReference type="EMBL" id="GGY67553.1"/>
    </source>
</evidence>
<protein>
    <recommendedName>
        <fullName evidence="3">Membrane protein insertion efficiency factor YidD</fullName>
    </recommendedName>
</protein>
<name>A0ABQ3AY37_9GAMM</name>
<accession>A0ABQ3AY37</accession>
<comment type="caution">
    <text evidence="1">The sequence shown here is derived from an EMBL/GenBank/DDBJ whole genome shotgun (WGS) entry which is preliminary data.</text>
</comment>
<evidence type="ECO:0000313" key="2">
    <source>
        <dbReference type="Proteomes" id="UP000601597"/>
    </source>
</evidence>
<gene>
    <name evidence="1" type="ORF">GCM10007071_13190</name>
</gene>
<dbReference type="InterPro" id="IPR002696">
    <property type="entry name" value="Membr_insert_effic_factor_YidD"/>
</dbReference>
<keyword evidence="2" id="KW-1185">Reference proteome</keyword>
<proteinExistence type="predicted"/>
<reference evidence="2" key="1">
    <citation type="journal article" date="2019" name="Int. J. Syst. Evol. Microbiol.">
        <title>The Global Catalogue of Microorganisms (GCM) 10K type strain sequencing project: providing services to taxonomists for standard genome sequencing and annotation.</title>
        <authorList>
            <consortium name="The Broad Institute Genomics Platform"/>
            <consortium name="The Broad Institute Genome Sequencing Center for Infectious Disease"/>
            <person name="Wu L."/>
            <person name="Ma J."/>
        </authorList>
    </citation>
    <scope>NUCLEOTIDE SEQUENCE [LARGE SCALE GENOMIC DNA]</scope>
    <source>
        <strain evidence="2">KCTC 22280</strain>
    </source>
</reference>
<sequence>MLKGPALGLIRFYRKTGGGARWFGVDCNFEPSCSAYAEEAIGHFGFRHGLKLTLNRLRRCNRPDAICKCIEPVLKDTDHVEAG</sequence>
<dbReference type="Proteomes" id="UP000601597">
    <property type="component" value="Unassembled WGS sequence"/>
</dbReference>
<dbReference type="RefSeq" id="WP_227712350.1">
    <property type="nucleotide sequence ID" value="NZ_BMXV01000002.1"/>
</dbReference>
<evidence type="ECO:0008006" key="3">
    <source>
        <dbReference type="Google" id="ProtNLM"/>
    </source>
</evidence>